<keyword evidence="2" id="KW-0560">Oxidoreductase</keyword>
<gene>
    <name evidence="2" type="primary">qorA_2</name>
    <name evidence="2" type="ORF">ENSA5_49300</name>
</gene>
<dbReference type="Gene3D" id="3.40.50.720">
    <property type="entry name" value="NAD(P)-binding Rossmann-like Domain"/>
    <property type="match status" value="1"/>
</dbReference>
<dbReference type="GO" id="GO:0003960">
    <property type="term" value="F:quinone reductase (NADPH) activity"/>
    <property type="evidence" value="ECO:0007669"/>
    <property type="project" value="UniProtKB-EC"/>
</dbReference>
<dbReference type="AlphaFoldDB" id="A0A2S9XHT5"/>
<dbReference type="SMART" id="SM00829">
    <property type="entry name" value="PKS_ER"/>
    <property type="match status" value="1"/>
</dbReference>
<feature type="domain" description="Enoyl reductase (ER)" evidence="1">
    <location>
        <begin position="10"/>
        <end position="324"/>
    </location>
</feature>
<dbReference type="SUPFAM" id="SSF50129">
    <property type="entry name" value="GroES-like"/>
    <property type="match status" value="1"/>
</dbReference>
<dbReference type="OrthoDB" id="9787435at2"/>
<dbReference type="InterPro" id="IPR013154">
    <property type="entry name" value="ADH-like_N"/>
</dbReference>
<dbReference type="InterPro" id="IPR036291">
    <property type="entry name" value="NAD(P)-bd_dom_sf"/>
</dbReference>
<dbReference type="EC" id="1.6.5.5" evidence="2"/>
<dbReference type="PANTHER" id="PTHR11695:SF648">
    <property type="entry name" value="ZINC-BINDING OXIDOREDUCTASE"/>
    <property type="match status" value="1"/>
</dbReference>
<dbReference type="PANTHER" id="PTHR11695">
    <property type="entry name" value="ALCOHOL DEHYDROGENASE RELATED"/>
    <property type="match status" value="1"/>
</dbReference>
<proteinExistence type="predicted"/>
<evidence type="ECO:0000313" key="2">
    <source>
        <dbReference type="EMBL" id="PRP92422.1"/>
    </source>
</evidence>
<evidence type="ECO:0000259" key="1">
    <source>
        <dbReference type="SMART" id="SM00829"/>
    </source>
</evidence>
<dbReference type="InterPro" id="IPR011032">
    <property type="entry name" value="GroES-like_sf"/>
</dbReference>
<keyword evidence="3" id="KW-1185">Reference proteome</keyword>
<comment type="caution">
    <text evidence="2">The sequence shown here is derived from an EMBL/GenBank/DDBJ whole genome shotgun (WGS) entry which is preliminary data.</text>
</comment>
<dbReference type="SUPFAM" id="SSF51735">
    <property type="entry name" value="NAD(P)-binding Rossmann-fold domains"/>
    <property type="match status" value="1"/>
</dbReference>
<protein>
    <submittedName>
        <fullName evidence="2">Quinone oxidoreductase 1</fullName>
        <ecNumber evidence="2">1.6.5.5</ecNumber>
    </submittedName>
</protein>
<dbReference type="CDD" id="cd05289">
    <property type="entry name" value="MDR_like_2"/>
    <property type="match status" value="1"/>
</dbReference>
<dbReference type="InterPro" id="IPR050700">
    <property type="entry name" value="YIM1/Zinc_Alcohol_DH_Fams"/>
</dbReference>
<dbReference type="Pfam" id="PF08240">
    <property type="entry name" value="ADH_N"/>
    <property type="match status" value="1"/>
</dbReference>
<dbReference type="Gene3D" id="3.90.180.10">
    <property type="entry name" value="Medium-chain alcohol dehydrogenases, catalytic domain"/>
    <property type="match status" value="1"/>
</dbReference>
<dbReference type="InterPro" id="IPR020843">
    <property type="entry name" value="ER"/>
</dbReference>
<accession>A0A2S9XHT5</accession>
<dbReference type="RefSeq" id="WP_106394184.1">
    <property type="nucleotide sequence ID" value="NZ_PVNK01000211.1"/>
</dbReference>
<sequence length="328" mass="35541">MRAQVYSEYGGPEVLELRQDLPEPRPAANEVLVEVRASAINPIDWKLRKGHLRQVLRQQLPFTPGRDFCGVVLECGSNATTVARDDAVFGITPLRGPGSHAERICVSEQHLALAPRRLHGIEAAAVPLAGLTAIQAVDAALVRPDERVLVHGGGGGVGSLVVQYALHLGAEVLATASARNQDYLRALGAEPIDYHRERFEDRVHGLDAVIDCVGGEIERRSFAVLRRGGRLVGVAGPDPDGEVSLPNIAKHGLRASARLLGQLTRGRRYRFVTVRVDHRRLAHLAQLVDKGVLEVRIDRSFGLDELAAAHIASERGEAVGKLVLDHRG</sequence>
<name>A0A2S9XHT5_9BACT</name>
<reference evidence="2 3" key="1">
    <citation type="submission" date="2018-03" db="EMBL/GenBank/DDBJ databases">
        <title>Draft Genome Sequences of the Obligatory Marine Myxobacteria Enhygromyxa salina SWB005.</title>
        <authorList>
            <person name="Poehlein A."/>
            <person name="Moghaddam J.A."/>
            <person name="Harms H."/>
            <person name="Alanjari M."/>
            <person name="Koenig G.M."/>
            <person name="Daniel R."/>
            <person name="Schaeberle T.F."/>
        </authorList>
    </citation>
    <scope>NUCLEOTIDE SEQUENCE [LARGE SCALE GENOMIC DNA]</scope>
    <source>
        <strain evidence="2 3">SWB005</strain>
    </source>
</reference>
<dbReference type="EMBL" id="PVNK01000211">
    <property type="protein sequence ID" value="PRP92422.1"/>
    <property type="molecule type" value="Genomic_DNA"/>
</dbReference>
<dbReference type="Pfam" id="PF13602">
    <property type="entry name" value="ADH_zinc_N_2"/>
    <property type="match status" value="1"/>
</dbReference>
<dbReference type="Proteomes" id="UP000237968">
    <property type="component" value="Unassembled WGS sequence"/>
</dbReference>
<organism evidence="2 3">
    <name type="scientific">Enhygromyxa salina</name>
    <dbReference type="NCBI Taxonomy" id="215803"/>
    <lineage>
        <taxon>Bacteria</taxon>
        <taxon>Pseudomonadati</taxon>
        <taxon>Myxococcota</taxon>
        <taxon>Polyangia</taxon>
        <taxon>Nannocystales</taxon>
        <taxon>Nannocystaceae</taxon>
        <taxon>Enhygromyxa</taxon>
    </lineage>
</organism>
<evidence type="ECO:0000313" key="3">
    <source>
        <dbReference type="Proteomes" id="UP000237968"/>
    </source>
</evidence>